<reference evidence="4" key="1">
    <citation type="submission" date="2017-06" db="EMBL/GenBank/DDBJ databases">
        <authorList>
            <person name="Varghese N."/>
            <person name="Submissions S."/>
        </authorList>
    </citation>
    <scope>NUCLEOTIDE SEQUENCE [LARGE SCALE GENOMIC DNA]</scope>
    <source>
        <strain evidence="4">DSM 28041</strain>
    </source>
</reference>
<evidence type="ECO:0000256" key="2">
    <source>
        <dbReference type="SAM" id="SignalP"/>
    </source>
</evidence>
<accession>A0A238XTU9</accession>
<gene>
    <name evidence="3" type="ORF">SAMN06269173_104385</name>
</gene>
<dbReference type="EMBL" id="FZNS01000004">
    <property type="protein sequence ID" value="SNR62130.1"/>
    <property type="molecule type" value="Genomic_DNA"/>
</dbReference>
<keyword evidence="2" id="KW-0732">Signal</keyword>
<dbReference type="Proteomes" id="UP000198310">
    <property type="component" value="Unassembled WGS sequence"/>
</dbReference>
<proteinExistence type="predicted"/>
<feature type="chain" id="PRO_5012760092" evidence="2">
    <location>
        <begin position="21"/>
        <end position="160"/>
    </location>
</feature>
<feature type="region of interest" description="Disordered" evidence="1">
    <location>
        <begin position="58"/>
        <end position="78"/>
    </location>
</feature>
<dbReference type="PROSITE" id="PS51257">
    <property type="entry name" value="PROKAR_LIPOPROTEIN"/>
    <property type="match status" value="1"/>
</dbReference>
<organism evidence="3 4">
    <name type="scientific">Hymenobacter mucosus</name>
    <dbReference type="NCBI Taxonomy" id="1411120"/>
    <lineage>
        <taxon>Bacteria</taxon>
        <taxon>Pseudomonadati</taxon>
        <taxon>Bacteroidota</taxon>
        <taxon>Cytophagia</taxon>
        <taxon>Cytophagales</taxon>
        <taxon>Hymenobacteraceae</taxon>
        <taxon>Hymenobacter</taxon>
    </lineage>
</organism>
<feature type="signal peptide" evidence="2">
    <location>
        <begin position="1"/>
        <end position="20"/>
    </location>
</feature>
<evidence type="ECO:0000313" key="4">
    <source>
        <dbReference type="Proteomes" id="UP000198310"/>
    </source>
</evidence>
<evidence type="ECO:0000256" key="1">
    <source>
        <dbReference type="SAM" id="MobiDB-lite"/>
    </source>
</evidence>
<keyword evidence="4" id="KW-1185">Reference proteome</keyword>
<name>A0A238XTU9_9BACT</name>
<protein>
    <submittedName>
        <fullName evidence="3">Uncharacterized protein</fullName>
    </submittedName>
</protein>
<sequence>MRPCYYLSPLMLLAGLGACTGTQTKTENNNPNSTRTESTRAATLDVPLLIGHTIDQVRRSLGPPKETKDQEVGIEPTSEQMQKTNGEDWVNTFERNGLTIVVTFNARTRKVRDLVLIGSDEDQLLRAGNLSLTDPDYIILPVAHPESSQAILGVRIVARK</sequence>
<dbReference type="AlphaFoldDB" id="A0A238XTU9"/>
<evidence type="ECO:0000313" key="3">
    <source>
        <dbReference type="EMBL" id="SNR62130.1"/>
    </source>
</evidence>